<feature type="domain" description="Insertion element IS150 protein InsJ-like helix-turn-helix" evidence="1">
    <location>
        <begin position="12"/>
        <end position="61"/>
    </location>
</feature>
<name>Q8DTH1_STRMU</name>
<dbReference type="KEGG" id="smu:SMU_1372c"/>
<dbReference type="InterPro" id="IPR036388">
    <property type="entry name" value="WH-like_DNA-bd_sf"/>
</dbReference>
<reference evidence="2 3" key="1">
    <citation type="journal article" date="2002" name="Proc. Natl. Acad. Sci. U.S.A.">
        <title>Genome sequence of Streptococcus mutans UA159, a cariogenic dental pathogen.</title>
        <authorList>
            <person name="Ajdic D."/>
            <person name="McShan W.M."/>
            <person name="McLaughlin R.E."/>
            <person name="Savic G."/>
            <person name="Chang J."/>
            <person name="Carson M.B."/>
            <person name="Primeaux C."/>
            <person name="Tian R."/>
            <person name="Kenton S."/>
            <person name="Jia H."/>
            <person name="Lin S."/>
            <person name="Qian Y."/>
            <person name="Li S."/>
            <person name="Zhu H."/>
            <person name="Najar F."/>
            <person name="Lai H."/>
            <person name="White J."/>
            <person name="Roe B.A."/>
            <person name="Ferretti J.J."/>
        </authorList>
    </citation>
    <scope>NUCLEOTIDE SEQUENCE [LARGE SCALE GENOMIC DNA]</scope>
    <source>
        <strain evidence="3">ATCC 700610 / UA159</strain>
    </source>
</reference>
<dbReference type="GO" id="GO:0043565">
    <property type="term" value="F:sequence-specific DNA binding"/>
    <property type="evidence" value="ECO:0007669"/>
    <property type="project" value="InterPro"/>
</dbReference>
<dbReference type="Pfam" id="PF13518">
    <property type="entry name" value="HTH_28"/>
    <property type="match status" value="1"/>
</dbReference>
<organism evidence="2 3">
    <name type="scientific">Streptococcus mutans serotype c (strain ATCC 700610 / UA159)</name>
    <dbReference type="NCBI Taxonomy" id="210007"/>
    <lineage>
        <taxon>Bacteria</taxon>
        <taxon>Bacillati</taxon>
        <taxon>Bacillota</taxon>
        <taxon>Bacilli</taxon>
        <taxon>Lactobacillales</taxon>
        <taxon>Streptococcaceae</taxon>
        <taxon>Streptococcus</taxon>
    </lineage>
</organism>
<dbReference type="eggNOG" id="COG2963">
    <property type="taxonomic scope" value="Bacteria"/>
</dbReference>
<dbReference type="InterPro" id="IPR010921">
    <property type="entry name" value="Trp_repressor/repl_initiator"/>
</dbReference>
<dbReference type="STRING" id="210007.SMU_1372c"/>
<dbReference type="Gene3D" id="1.10.10.10">
    <property type="entry name" value="Winged helix-like DNA-binding domain superfamily/Winged helix DNA-binding domain"/>
    <property type="match status" value="1"/>
</dbReference>
<evidence type="ECO:0000313" key="2">
    <source>
        <dbReference type="EMBL" id="AAN59041.1"/>
    </source>
</evidence>
<dbReference type="Proteomes" id="UP000002512">
    <property type="component" value="Chromosome"/>
</dbReference>
<dbReference type="HOGENOM" id="CLU_185102_0_0_9"/>
<gene>
    <name evidence="2" type="ordered locus">SMU_1372c</name>
</gene>
<dbReference type="AlphaFoldDB" id="Q8DTH1"/>
<dbReference type="OrthoDB" id="9797531at2"/>
<sequence length="80" mass="9173">MKQGRKTTFEGRIEIVTFTMVHNKNYHAAVEKYGGSYQQVYSWVRKFKKDGINGLLDRRGKGLESKLISVVMVAIVLRPV</sequence>
<evidence type="ECO:0000313" key="3">
    <source>
        <dbReference type="Proteomes" id="UP000002512"/>
    </source>
</evidence>
<accession>Q8DTH1</accession>
<dbReference type="InterPro" id="IPR055247">
    <property type="entry name" value="InsJ-like_HTH"/>
</dbReference>
<proteinExistence type="predicted"/>
<dbReference type="SUPFAM" id="SSF48295">
    <property type="entry name" value="TrpR-like"/>
    <property type="match status" value="1"/>
</dbReference>
<keyword evidence="3" id="KW-1185">Reference proteome</keyword>
<dbReference type="PhylomeDB" id="Q8DTH1"/>
<dbReference type="EMBL" id="AE014133">
    <property type="protein sequence ID" value="AAN59041.1"/>
    <property type="molecule type" value="Genomic_DNA"/>
</dbReference>
<evidence type="ECO:0000259" key="1">
    <source>
        <dbReference type="Pfam" id="PF13518"/>
    </source>
</evidence>
<protein>
    <recommendedName>
        <fullName evidence="1">Insertion element IS150 protein InsJ-like helix-turn-helix domain-containing protein</fullName>
    </recommendedName>
</protein>